<name>A0AAV5PA47_CELCE</name>
<dbReference type="AlphaFoldDB" id="A0AAV5PA47"/>
<evidence type="ECO:0000256" key="1">
    <source>
        <dbReference type="SAM" id="MobiDB-lite"/>
    </source>
</evidence>
<proteinExistence type="predicted"/>
<comment type="caution">
    <text evidence="2">The sequence shown here is derived from an EMBL/GenBank/DDBJ whole genome shotgun (WGS) entry which is preliminary data.</text>
</comment>
<organism evidence="2 3">
    <name type="scientific">Cellulosimicrobium cellulans</name>
    <name type="common">Arthrobacter luteus</name>
    <dbReference type="NCBI Taxonomy" id="1710"/>
    <lineage>
        <taxon>Bacteria</taxon>
        <taxon>Bacillati</taxon>
        <taxon>Actinomycetota</taxon>
        <taxon>Actinomycetes</taxon>
        <taxon>Micrococcales</taxon>
        <taxon>Promicromonosporaceae</taxon>
        <taxon>Cellulosimicrobium</taxon>
    </lineage>
</organism>
<evidence type="ECO:0000313" key="3">
    <source>
        <dbReference type="Proteomes" id="UP001165168"/>
    </source>
</evidence>
<accession>A0AAV5PA47</accession>
<feature type="compositionally biased region" description="Basic and acidic residues" evidence="1">
    <location>
        <begin position="1"/>
        <end position="10"/>
    </location>
</feature>
<protein>
    <submittedName>
        <fullName evidence="2">Uncharacterized protein</fullName>
    </submittedName>
</protein>
<evidence type="ECO:0000313" key="2">
    <source>
        <dbReference type="EMBL" id="GLY57184.1"/>
    </source>
</evidence>
<dbReference type="EMBL" id="BSTG01000002">
    <property type="protein sequence ID" value="GLY57184.1"/>
    <property type="molecule type" value="Genomic_DNA"/>
</dbReference>
<reference evidence="2" key="1">
    <citation type="submission" date="2023-03" db="EMBL/GenBank/DDBJ databases">
        <title>Cellulosimicrobium cellulans NBRC 103059.</title>
        <authorList>
            <person name="Ichikawa N."/>
            <person name="Sato H."/>
            <person name="Tonouchi N."/>
        </authorList>
    </citation>
    <scope>NUCLEOTIDE SEQUENCE</scope>
    <source>
        <strain evidence="2">NBRC 103059</strain>
    </source>
</reference>
<sequence length="65" mass="6949">MPRRTIESDGCRGQPSVVPDGHDHGSGSRRRRAARDEETRMHGTAGCEVAMAACSGALSPRTVTR</sequence>
<feature type="region of interest" description="Disordered" evidence="1">
    <location>
        <begin position="1"/>
        <end position="44"/>
    </location>
</feature>
<dbReference type="Proteomes" id="UP001165168">
    <property type="component" value="Unassembled WGS sequence"/>
</dbReference>
<gene>
    <name evidence="2" type="ORF">Ccel01_17860</name>
</gene>